<dbReference type="AlphaFoldDB" id="A0AAV5VNY4"/>
<evidence type="ECO:0000313" key="2">
    <source>
        <dbReference type="Proteomes" id="UP001432322"/>
    </source>
</evidence>
<dbReference type="PANTHER" id="PTHR20905:SF30">
    <property type="entry name" value="N-ACETYLTRANSFERASE DOMAIN-CONTAINING PROTEIN"/>
    <property type="match status" value="1"/>
</dbReference>
<dbReference type="PANTHER" id="PTHR20905">
    <property type="entry name" value="N-ACETYLTRANSFERASE-RELATED"/>
    <property type="match status" value="1"/>
</dbReference>
<dbReference type="InterPro" id="IPR016181">
    <property type="entry name" value="Acyl_CoA_acyltransferase"/>
</dbReference>
<dbReference type="GO" id="GO:0008080">
    <property type="term" value="F:N-acetyltransferase activity"/>
    <property type="evidence" value="ECO:0007669"/>
    <property type="project" value="TreeGrafter"/>
</dbReference>
<protein>
    <recommendedName>
        <fullName evidence="3">N-acetyltransferase domain-containing protein</fullName>
    </recommendedName>
</protein>
<evidence type="ECO:0008006" key="3">
    <source>
        <dbReference type="Google" id="ProtNLM"/>
    </source>
</evidence>
<proteinExistence type="predicted"/>
<gene>
    <name evidence="1" type="ORF">PFISCL1PPCAC_12598</name>
</gene>
<reference evidence="1" key="1">
    <citation type="submission" date="2023-10" db="EMBL/GenBank/DDBJ databases">
        <title>Genome assembly of Pristionchus species.</title>
        <authorList>
            <person name="Yoshida K."/>
            <person name="Sommer R.J."/>
        </authorList>
    </citation>
    <scope>NUCLEOTIDE SEQUENCE</scope>
    <source>
        <strain evidence="1">RS5133</strain>
    </source>
</reference>
<dbReference type="SUPFAM" id="SSF55729">
    <property type="entry name" value="Acyl-CoA N-acyltransferases (Nat)"/>
    <property type="match status" value="1"/>
</dbReference>
<comment type="caution">
    <text evidence="1">The sequence shown here is derived from an EMBL/GenBank/DDBJ whole genome shotgun (WGS) entry which is preliminary data.</text>
</comment>
<name>A0AAV5VNY4_9BILA</name>
<feature type="non-terminal residue" evidence="1">
    <location>
        <position position="113"/>
    </location>
</feature>
<dbReference type="Gene3D" id="3.40.630.30">
    <property type="match status" value="1"/>
</dbReference>
<dbReference type="EMBL" id="BTSY01000004">
    <property type="protein sequence ID" value="GMT21301.1"/>
    <property type="molecule type" value="Genomic_DNA"/>
</dbReference>
<sequence>MLAAKILDNLKGEFWSLRPDANKVLRREITFVHRDHQRQGIAQHLVHLGLDFDKLRSSGIDGIVSEASSFANQTLLARNGYQEIARSERKDYVRANGEPVVFPDETTAIKLFY</sequence>
<evidence type="ECO:0000313" key="1">
    <source>
        <dbReference type="EMBL" id="GMT21301.1"/>
    </source>
</evidence>
<keyword evidence="2" id="KW-1185">Reference proteome</keyword>
<dbReference type="Proteomes" id="UP001432322">
    <property type="component" value="Unassembled WGS sequence"/>
</dbReference>
<organism evidence="1 2">
    <name type="scientific">Pristionchus fissidentatus</name>
    <dbReference type="NCBI Taxonomy" id="1538716"/>
    <lineage>
        <taxon>Eukaryota</taxon>
        <taxon>Metazoa</taxon>
        <taxon>Ecdysozoa</taxon>
        <taxon>Nematoda</taxon>
        <taxon>Chromadorea</taxon>
        <taxon>Rhabditida</taxon>
        <taxon>Rhabditina</taxon>
        <taxon>Diplogasteromorpha</taxon>
        <taxon>Diplogasteroidea</taxon>
        <taxon>Neodiplogasteridae</taxon>
        <taxon>Pristionchus</taxon>
    </lineage>
</organism>
<accession>A0AAV5VNY4</accession>